<dbReference type="InterPro" id="IPR015421">
    <property type="entry name" value="PyrdxlP-dep_Trfase_major"/>
</dbReference>
<dbReference type="Proteomes" id="UP000051845">
    <property type="component" value="Unassembled WGS sequence"/>
</dbReference>
<accession>A0A0R2BP47</accession>
<comment type="similarity">
    <text evidence="5">Belongs to the class-II pyridoxal-phosphate-dependent aminotransferase family. MalY/PatB cystathionine beta-lyase subfamily.</text>
</comment>
<dbReference type="PANTHER" id="PTHR43525:SF1">
    <property type="entry name" value="PROTEIN MALY"/>
    <property type="match status" value="1"/>
</dbReference>
<dbReference type="InterPro" id="IPR015424">
    <property type="entry name" value="PyrdxlP-dep_Trfase"/>
</dbReference>
<protein>
    <recommendedName>
        <fullName evidence="2">cysteine-S-conjugate beta-lyase</fullName>
        <ecNumber evidence="2">4.4.1.13</ecNumber>
    </recommendedName>
</protein>
<comment type="caution">
    <text evidence="7">The sequence shown here is derived from an EMBL/GenBank/DDBJ whole genome shotgun (WGS) entry which is preliminary data.</text>
</comment>
<dbReference type="GO" id="GO:0030170">
    <property type="term" value="F:pyridoxal phosphate binding"/>
    <property type="evidence" value="ECO:0007669"/>
    <property type="project" value="InterPro"/>
</dbReference>
<evidence type="ECO:0000256" key="2">
    <source>
        <dbReference type="ARBA" id="ARBA00012224"/>
    </source>
</evidence>
<dbReference type="Gene3D" id="3.40.640.10">
    <property type="entry name" value="Type I PLP-dependent aspartate aminotransferase-like (Major domain)"/>
    <property type="match status" value="1"/>
</dbReference>
<dbReference type="AlphaFoldDB" id="A0A0R2BP47"/>
<dbReference type="SUPFAM" id="SSF53383">
    <property type="entry name" value="PLP-dependent transferases"/>
    <property type="match status" value="1"/>
</dbReference>
<evidence type="ECO:0000256" key="3">
    <source>
        <dbReference type="ARBA" id="ARBA00022898"/>
    </source>
</evidence>
<keyword evidence="4" id="KW-0456">Lyase</keyword>
<feature type="domain" description="Aminotransferase class I/classII large" evidence="6">
    <location>
        <begin position="26"/>
        <end position="376"/>
    </location>
</feature>
<organism evidence="7 8">
    <name type="scientific">Secundilactobacillus collinoides DSM 20515 = JCM 1123</name>
    <dbReference type="NCBI Taxonomy" id="1423733"/>
    <lineage>
        <taxon>Bacteria</taxon>
        <taxon>Bacillati</taxon>
        <taxon>Bacillota</taxon>
        <taxon>Bacilli</taxon>
        <taxon>Lactobacillales</taxon>
        <taxon>Lactobacillaceae</taxon>
        <taxon>Secundilactobacillus</taxon>
    </lineage>
</organism>
<dbReference type="EC" id="4.4.1.13" evidence="2"/>
<dbReference type="NCBIfam" id="TIGR04350">
    <property type="entry name" value="C_S_lyase_PatB"/>
    <property type="match status" value="1"/>
</dbReference>
<evidence type="ECO:0000313" key="8">
    <source>
        <dbReference type="Proteomes" id="UP000051845"/>
    </source>
</evidence>
<dbReference type="InterPro" id="IPR004839">
    <property type="entry name" value="Aminotransferase_I/II_large"/>
</dbReference>
<dbReference type="CDD" id="cd00609">
    <property type="entry name" value="AAT_like"/>
    <property type="match status" value="1"/>
</dbReference>
<dbReference type="GO" id="GO:0047804">
    <property type="term" value="F:cysteine-S-conjugate beta-lyase activity"/>
    <property type="evidence" value="ECO:0007669"/>
    <property type="project" value="UniProtKB-EC"/>
</dbReference>
<dbReference type="InterPro" id="IPR027619">
    <property type="entry name" value="C-S_lyase_PatB-like"/>
</dbReference>
<evidence type="ECO:0000256" key="4">
    <source>
        <dbReference type="ARBA" id="ARBA00023239"/>
    </source>
</evidence>
<name>A0A0R2BP47_SECCO</name>
<dbReference type="Pfam" id="PF00155">
    <property type="entry name" value="Aminotran_1_2"/>
    <property type="match status" value="1"/>
</dbReference>
<evidence type="ECO:0000259" key="6">
    <source>
        <dbReference type="Pfam" id="PF00155"/>
    </source>
</evidence>
<dbReference type="InterPro" id="IPR051798">
    <property type="entry name" value="Class-II_PLP-Dep_Aminotrans"/>
</dbReference>
<evidence type="ECO:0000313" key="7">
    <source>
        <dbReference type="EMBL" id="KRM77276.1"/>
    </source>
</evidence>
<sequence length="387" mass="42552">MPYDFESPVDRRNTNSVKWDVKPNELPLSIADMDFRTAPEIVTAIQTRAQTGIFGYEEVPQSYFEAVAHWYRDQHDWQPKPEWMLFATGVVPTISSAVRRLSQIGDNVLIQSPVYNIFYNSILNNGRHVLSSDLVYTDGQYDVDWADLETKMAEPLTSLMIFCNPHNPTGHIWSADELARVGALAAKHHVIVIADEIHGDITDTGYSYVPFASVNDVNAQNSVTCVSPSKTFNVAALHAATVIVPNANLRAVVNRGLNSDELAEPNSFAIPVSIAAYGQGAQWVAELRQVITAHKKQLTEFVATELPQVHVITGHATYLMWLDVSAVTADAAELAVFLQQQTGLIIADGNAYGPNGKTFIRISVACPTAELTDGLTRLKNGITAFQK</sequence>
<dbReference type="PATRIC" id="fig|1423733.4.peg.543"/>
<dbReference type="EMBL" id="AYYR01000013">
    <property type="protein sequence ID" value="KRM77276.1"/>
    <property type="molecule type" value="Genomic_DNA"/>
</dbReference>
<comment type="cofactor">
    <cofactor evidence="1">
        <name>pyridoxal 5'-phosphate</name>
        <dbReference type="ChEBI" id="CHEBI:597326"/>
    </cofactor>
</comment>
<dbReference type="InterPro" id="IPR015422">
    <property type="entry name" value="PyrdxlP-dep_Trfase_small"/>
</dbReference>
<dbReference type="RefSeq" id="WP_054758537.1">
    <property type="nucleotide sequence ID" value="NZ_AYYR01000013.1"/>
</dbReference>
<keyword evidence="3" id="KW-0663">Pyridoxal phosphate</keyword>
<gene>
    <name evidence="7" type="ORF">FC82_GL000521</name>
</gene>
<dbReference type="PANTHER" id="PTHR43525">
    <property type="entry name" value="PROTEIN MALY"/>
    <property type="match status" value="1"/>
</dbReference>
<proteinExistence type="inferred from homology"/>
<evidence type="ECO:0000256" key="1">
    <source>
        <dbReference type="ARBA" id="ARBA00001933"/>
    </source>
</evidence>
<evidence type="ECO:0000256" key="5">
    <source>
        <dbReference type="ARBA" id="ARBA00037974"/>
    </source>
</evidence>
<dbReference type="Gene3D" id="3.90.1150.10">
    <property type="entry name" value="Aspartate Aminotransferase, domain 1"/>
    <property type="match status" value="1"/>
</dbReference>
<reference evidence="7 8" key="1">
    <citation type="journal article" date="2015" name="Genome Announc.">
        <title>Expanding the biotechnology potential of lactobacilli through comparative genomics of 213 strains and associated genera.</title>
        <authorList>
            <person name="Sun Z."/>
            <person name="Harris H.M."/>
            <person name="McCann A."/>
            <person name="Guo C."/>
            <person name="Argimon S."/>
            <person name="Zhang W."/>
            <person name="Yang X."/>
            <person name="Jeffery I.B."/>
            <person name="Cooney J.C."/>
            <person name="Kagawa T.F."/>
            <person name="Liu W."/>
            <person name="Song Y."/>
            <person name="Salvetti E."/>
            <person name="Wrobel A."/>
            <person name="Rasinkangas P."/>
            <person name="Parkhill J."/>
            <person name="Rea M.C."/>
            <person name="O'Sullivan O."/>
            <person name="Ritari J."/>
            <person name="Douillard F.P."/>
            <person name="Paul Ross R."/>
            <person name="Yang R."/>
            <person name="Briner A.E."/>
            <person name="Felis G.E."/>
            <person name="de Vos W.M."/>
            <person name="Barrangou R."/>
            <person name="Klaenhammer T.R."/>
            <person name="Caufield P.W."/>
            <person name="Cui Y."/>
            <person name="Zhang H."/>
            <person name="O'Toole P.W."/>
        </authorList>
    </citation>
    <scope>NUCLEOTIDE SEQUENCE [LARGE SCALE GENOMIC DNA]</scope>
    <source>
        <strain evidence="7 8">DSM 20515</strain>
    </source>
</reference>
<dbReference type="STRING" id="33960.TY91_07745"/>